<protein>
    <submittedName>
        <fullName evidence="2">Uncharacterized protein DUF4235</fullName>
    </submittedName>
</protein>
<keyword evidence="3" id="KW-1185">Reference proteome</keyword>
<sequence length="84" mass="8842">MNQQKIIQTIAVMAAGFAATKLLDLTWKAVTGHRPPVNGEEDGSSLREVVMFAAVSGAIAALARAFAGRAAKRFVAKGSVHPEH</sequence>
<dbReference type="InterPro" id="IPR025329">
    <property type="entry name" value="DUF4235"/>
</dbReference>
<reference evidence="2 3" key="1">
    <citation type="submission" date="2018-11" db="EMBL/GenBank/DDBJ databases">
        <title>Sequencing the genomes of 1000 actinobacteria strains.</title>
        <authorList>
            <person name="Klenk H.-P."/>
        </authorList>
    </citation>
    <scope>NUCLEOTIDE SEQUENCE [LARGE SCALE GENOMIC DNA]</scope>
    <source>
        <strain evidence="2 3">DSM 13521</strain>
    </source>
</reference>
<evidence type="ECO:0000256" key="1">
    <source>
        <dbReference type="SAM" id="Phobius"/>
    </source>
</evidence>
<dbReference type="EMBL" id="RKHQ01000001">
    <property type="protein sequence ID" value="ROR96529.1"/>
    <property type="molecule type" value="Genomic_DNA"/>
</dbReference>
<dbReference type="AlphaFoldDB" id="A0A3N2D9R8"/>
<accession>A0A3N2D9R8</accession>
<keyword evidence="1" id="KW-1133">Transmembrane helix</keyword>
<dbReference type="Pfam" id="PF14019">
    <property type="entry name" value="DUF4235"/>
    <property type="match status" value="1"/>
</dbReference>
<proteinExistence type="predicted"/>
<dbReference type="RefSeq" id="WP_123738693.1">
    <property type="nucleotide sequence ID" value="NZ_RKHQ01000001.1"/>
</dbReference>
<name>A0A3N2D9R8_9MICO</name>
<evidence type="ECO:0000313" key="3">
    <source>
        <dbReference type="Proteomes" id="UP000275356"/>
    </source>
</evidence>
<evidence type="ECO:0000313" key="2">
    <source>
        <dbReference type="EMBL" id="ROR96529.1"/>
    </source>
</evidence>
<comment type="caution">
    <text evidence="2">The sequence shown here is derived from an EMBL/GenBank/DDBJ whole genome shotgun (WGS) entry which is preliminary data.</text>
</comment>
<gene>
    <name evidence="2" type="ORF">EDD28_1114</name>
</gene>
<feature type="transmembrane region" description="Helical" evidence="1">
    <location>
        <begin position="49"/>
        <end position="67"/>
    </location>
</feature>
<dbReference type="OrthoDB" id="3268522at2"/>
<keyword evidence="1" id="KW-0472">Membrane</keyword>
<organism evidence="2 3">
    <name type="scientific">Salana multivorans</name>
    <dbReference type="NCBI Taxonomy" id="120377"/>
    <lineage>
        <taxon>Bacteria</taxon>
        <taxon>Bacillati</taxon>
        <taxon>Actinomycetota</taxon>
        <taxon>Actinomycetes</taxon>
        <taxon>Micrococcales</taxon>
        <taxon>Beutenbergiaceae</taxon>
        <taxon>Salana</taxon>
    </lineage>
</organism>
<dbReference type="Proteomes" id="UP000275356">
    <property type="component" value="Unassembled WGS sequence"/>
</dbReference>
<keyword evidence="1" id="KW-0812">Transmembrane</keyword>